<organism evidence="1">
    <name type="scientific">viral metagenome</name>
    <dbReference type="NCBI Taxonomy" id="1070528"/>
    <lineage>
        <taxon>unclassified sequences</taxon>
        <taxon>metagenomes</taxon>
        <taxon>organismal metagenomes</taxon>
    </lineage>
</organism>
<accession>A0A6M3X675</accession>
<name>A0A6M3X675_9ZZZZ</name>
<gene>
    <name evidence="1" type="ORF">MM171B03367_0007</name>
</gene>
<sequence>MGIKILVCWENEAEIEKALELRNCIDELLDSMNLHAGRRTVNDPPKTFGIIVPDKP</sequence>
<evidence type="ECO:0000313" key="1">
    <source>
        <dbReference type="EMBL" id="QJH93201.1"/>
    </source>
</evidence>
<dbReference type="AlphaFoldDB" id="A0A6M3X675"/>
<protein>
    <submittedName>
        <fullName evidence="1">Uncharacterized protein</fullName>
    </submittedName>
</protein>
<proteinExistence type="predicted"/>
<reference evidence="1" key="1">
    <citation type="submission" date="2020-03" db="EMBL/GenBank/DDBJ databases">
        <title>The deep terrestrial virosphere.</title>
        <authorList>
            <person name="Holmfeldt K."/>
            <person name="Nilsson E."/>
            <person name="Simone D."/>
            <person name="Lopez-Fernandez M."/>
            <person name="Wu X."/>
            <person name="de Brujin I."/>
            <person name="Lundin D."/>
            <person name="Andersson A."/>
            <person name="Bertilsson S."/>
            <person name="Dopson M."/>
        </authorList>
    </citation>
    <scope>NUCLEOTIDE SEQUENCE</scope>
    <source>
        <strain evidence="1">MM171B03367</strain>
    </source>
</reference>
<dbReference type="EMBL" id="MT143955">
    <property type="protein sequence ID" value="QJH93201.1"/>
    <property type="molecule type" value="Genomic_DNA"/>
</dbReference>